<proteinExistence type="predicted"/>
<dbReference type="Pfam" id="PF11553">
    <property type="entry name" value="DUF3231"/>
    <property type="match status" value="2"/>
</dbReference>
<accession>A0ABU5IWH6</accession>
<sequence>MEKKIDLTASEMGYLWTVYQSLTMNICILKYYSHTLEDDEVRELNSKSLSECEKVLGELVDIFEKDGFPIPVGFSDSDVNTNAAKLYTDPFILYYQWFVHKGNLNYASIALNTIARDDVVALFSTLLTGALKLLNESRKLLLDKGLWIRSPYIPIPKKVTFVEKQSFLNGWIGEQRPLVGQEISANFYNIVSNQIGFELMNSFIQVIADGDLKRYIERGKEIASKHVNAMSKIFIDAELPVPSTWSGTHTDSRENPFSEKLILNMISYLNAQGIANYGMAISNSIRRDVSTTFSRLAAEVGKYAEDGTNLLIEKGWFESPPQASK</sequence>
<organism evidence="1 2">
    <name type="scientific">Robertmurraya mangrovi</name>
    <dbReference type="NCBI Taxonomy" id="3098077"/>
    <lineage>
        <taxon>Bacteria</taxon>
        <taxon>Bacillati</taxon>
        <taxon>Bacillota</taxon>
        <taxon>Bacilli</taxon>
        <taxon>Bacillales</taxon>
        <taxon>Bacillaceae</taxon>
        <taxon>Robertmurraya</taxon>
    </lineage>
</organism>
<name>A0ABU5IWH6_9BACI</name>
<dbReference type="Gene3D" id="1.20.1260.10">
    <property type="match status" value="2"/>
</dbReference>
<dbReference type="Proteomes" id="UP001290455">
    <property type="component" value="Unassembled WGS sequence"/>
</dbReference>
<protein>
    <submittedName>
        <fullName evidence="1">DUF3231 family protein</fullName>
    </submittedName>
</protein>
<dbReference type="InterPro" id="IPR012347">
    <property type="entry name" value="Ferritin-like"/>
</dbReference>
<evidence type="ECO:0000313" key="2">
    <source>
        <dbReference type="Proteomes" id="UP001290455"/>
    </source>
</evidence>
<gene>
    <name evidence="1" type="ORF">SM124_07110</name>
</gene>
<dbReference type="EMBL" id="JAXOFX010000003">
    <property type="protein sequence ID" value="MDZ5471514.1"/>
    <property type="molecule type" value="Genomic_DNA"/>
</dbReference>
<evidence type="ECO:0000313" key="1">
    <source>
        <dbReference type="EMBL" id="MDZ5471514.1"/>
    </source>
</evidence>
<comment type="caution">
    <text evidence="1">The sequence shown here is derived from an EMBL/GenBank/DDBJ whole genome shotgun (WGS) entry which is preliminary data.</text>
</comment>
<keyword evidence="2" id="KW-1185">Reference proteome</keyword>
<dbReference type="RefSeq" id="WP_322445806.1">
    <property type="nucleotide sequence ID" value="NZ_JAXOFX010000003.1"/>
</dbReference>
<dbReference type="InterPro" id="IPR021617">
    <property type="entry name" value="DUF3231"/>
</dbReference>
<reference evidence="1 2" key="1">
    <citation type="submission" date="2023-11" db="EMBL/GenBank/DDBJ databases">
        <title>Bacillus jintuensis, isolated from a mudflat on the Beibu Gulf coast.</title>
        <authorList>
            <person name="Li M."/>
        </authorList>
    </citation>
    <scope>NUCLEOTIDE SEQUENCE [LARGE SCALE GENOMIC DNA]</scope>
    <source>
        <strain evidence="1 2">31A1R</strain>
    </source>
</reference>